<feature type="transmembrane region" description="Helical" evidence="1">
    <location>
        <begin position="64"/>
        <end position="84"/>
    </location>
</feature>
<sequence length="250" mass="27885">MTEEDREIANVASDVKEEKSVWRKLVDLAAISTVLLLVSSWIFLLNGRSYHDGYISYLKHETSMFPITNADSAFYGAIAWFKLITGILDRISKGPAWVVIVLLVVLILAVLVCIELGEYFNQRIVIKRKKPSILKKFPLVESCCLTGIWVFITVYAVAGLFIFIVLAIALMINPFRSVGEDAAKLDLSKEYTDAPWIQLQAPGSSSPERFRVVECSAQFCALYRKPSVVAVPVGKVEWVEALPPGQKASR</sequence>
<proteinExistence type="predicted"/>
<dbReference type="RefSeq" id="WP_338545626.1">
    <property type="nucleotide sequence ID" value="NZ_CP145723.1"/>
</dbReference>
<feature type="transmembrane region" description="Helical" evidence="1">
    <location>
        <begin position="96"/>
        <end position="117"/>
    </location>
</feature>
<feature type="transmembrane region" description="Helical" evidence="1">
    <location>
        <begin position="25"/>
        <end position="44"/>
    </location>
</feature>
<accession>A0ABZ2FSJ6</accession>
<dbReference type="Proteomes" id="UP001372714">
    <property type="component" value="Chromosome"/>
</dbReference>
<reference evidence="2 3" key="1">
    <citation type="submission" date="2024-02" db="EMBL/GenBank/DDBJ databases">
        <title>The whole genome sequence of Pseudomonas benzopyrenica MLY92.</title>
        <authorList>
            <person name="Liu Y."/>
        </authorList>
    </citation>
    <scope>NUCLEOTIDE SEQUENCE [LARGE SCALE GENOMIC DNA]</scope>
    <source>
        <strain evidence="2 3">MLY92</strain>
    </source>
</reference>
<feature type="transmembrane region" description="Helical" evidence="1">
    <location>
        <begin position="148"/>
        <end position="172"/>
    </location>
</feature>
<evidence type="ECO:0000313" key="2">
    <source>
        <dbReference type="EMBL" id="WWM66862.1"/>
    </source>
</evidence>
<keyword evidence="1" id="KW-0812">Transmembrane</keyword>
<dbReference type="EMBL" id="CP145723">
    <property type="protein sequence ID" value="WWM66862.1"/>
    <property type="molecule type" value="Genomic_DNA"/>
</dbReference>
<keyword evidence="1" id="KW-0472">Membrane</keyword>
<protein>
    <submittedName>
        <fullName evidence="2">Uncharacterized protein</fullName>
    </submittedName>
</protein>
<name>A0ABZ2FSJ6_9PSED</name>
<evidence type="ECO:0000256" key="1">
    <source>
        <dbReference type="SAM" id="Phobius"/>
    </source>
</evidence>
<keyword evidence="1" id="KW-1133">Transmembrane helix</keyword>
<keyword evidence="3" id="KW-1185">Reference proteome</keyword>
<evidence type="ECO:0000313" key="3">
    <source>
        <dbReference type="Proteomes" id="UP001372714"/>
    </source>
</evidence>
<organism evidence="2 3">
    <name type="scientific">Pseudomonas benzopyrenica</name>
    <dbReference type="NCBI Taxonomy" id="2993566"/>
    <lineage>
        <taxon>Bacteria</taxon>
        <taxon>Pseudomonadati</taxon>
        <taxon>Pseudomonadota</taxon>
        <taxon>Gammaproteobacteria</taxon>
        <taxon>Pseudomonadales</taxon>
        <taxon>Pseudomonadaceae</taxon>
        <taxon>Pseudomonas</taxon>
    </lineage>
</organism>
<gene>
    <name evidence="2" type="ORF">V6W80_00785</name>
</gene>